<feature type="compositionally biased region" description="Basic and acidic residues" evidence="1">
    <location>
        <begin position="96"/>
        <end position="108"/>
    </location>
</feature>
<keyword evidence="3" id="KW-1185">Reference proteome</keyword>
<comment type="caution">
    <text evidence="2">The sequence shown here is derived from an EMBL/GenBank/DDBJ whole genome shotgun (WGS) entry which is preliminary data.</text>
</comment>
<feature type="compositionally biased region" description="Polar residues" evidence="1">
    <location>
        <begin position="116"/>
        <end position="126"/>
    </location>
</feature>
<gene>
    <name evidence="2" type="ORF">AKO1_011241</name>
</gene>
<proteinExistence type="predicted"/>
<dbReference type="Proteomes" id="UP001431209">
    <property type="component" value="Unassembled WGS sequence"/>
</dbReference>
<dbReference type="EMBL" id="JAOPGA020000768">
    <property type="protein sequence ID" value="KAL0481522.1"/>
    <property type="molecule type" value="Genomic_DNA"/>
</dbReference>
<evidence type="ECO:0000313" key="3">
    <source>
        <dbReference type="Proteomes" id="UP001431209"/>
    </source>
</evidence>
<evidence type="ECO:0000313" key="2">
    <source>
        <dbReference type="EMBL" id="KAL0481522.1"/>
    </source>
</evidence>
<reference evidence="2 3" key="1">
    <citation type="submission" date="2024-03" db="EMBL/GenBank/DDBJ databases">
        <title>The Acrasis kona genome and developmental transcriptomes reveal deep origins of eukaryotic multicellular pathways.</title>
        <authorList>
            <person name="Sheikh S."/>
            <person name="Fu C.-J."/>
            <person name="Brown M.W."/>
            <person name="Baldauf S.L."/>
        </authorList>
    </citation>
    <scope>NUCLEOTIDE SEQUENCE [LARGE SCALE GENOMIC DNA]</scope>
    <source>
        <strain evidence="2 3">ATCC MYA-3509</strain>
    </source>
</reference>
<organism evidence="2 3">
    <name type="scientific">Acrasis kona</name>
    <dbReference type="NCBI Taxonomy" id="1008807"/>
    <lineage>
        <taxon>Eukaryota</taxon>
        <taxon>Discoba</taxon>
        <taxon>Heterolobosea</taxon>
        <taxon>Tetramitia</taxon>
        <taxon>Eutetramitia</taxon>
        <taxon>Acrasidae</taxon>
        <taxon>Acrasis</taxon>
    </lineage>
</organism>
<feature type="region of interest" description="Disordered" evidence="1">
    <location>
        <begin position="86"/>
        <end position="143"/>
    </location>
</feature>
<name>A0AAW2YYZ5_9EUKA</name>
<dbReference type="AlphaFoldDB" id="A0AAW2YYZ5"/>
<feature type="compositionally biased region" description="Polar residues" evidence="1">
    <location>
        <begin position="86"/>
        <end position="95"/>
    </location>
</feature>
<evidence type="ECO:0000256" key="1">
    <source>
        <dbReference type="SAM" id="MobiDB-lite"/>
    </source>
</evidence>
<accession>A0AAW2YYZ5</accession>
<sequence>MFDVFALFVLAIIVFFLTFGLGIITGTDWNNVKIPTNIPPALRKSFTNPLLSTLPPKAEVHKSSPAIKRTIVSDLRRRQSATSFSEILNNSLKESNTSEDKEAAEAMKRLFPKGFNSPSKNQSNESAEQELERAASELTNIQN</sequence>
<protein>
    <submittedName>
        <fullName evidence="2">Serine hydroxymethyltransferase</fullName>
    </submittedName>
</protein>